<dbReference type="GO" id="GO:0006457">
    <property type="term" value="P:protein folding"/>
    <property type="evidence" value="ECO:0007669"/>
    <property type="project" value="InterPro"/>
</dbReference>
<feature type="compositionally biased region" description="Low complexity" evidence="5">
    <location>
        <begin position="1033"/>
        <end position="1048"/>
    </location>
</feature>
<protein>
    <recommendedName>
        <fullName evidence="2">peptidylprolyl isomerase</fullName>
        <ecNumber evidence="2">5.2.1.8</ecNumber>
    </recommendedName>
</protein>
<reference evidence="8" key="2">
    <citation type="submission" date="2023-11" db="UniProtKB">
        <authorList>
            <consortium name="WormBaseParasite"/>
        </authorList>
    </citation>
    <scope>IDENTIFICATION</scope>
</reference>
<feature type="compositionally biased region" description="Basic and acidic residues" evidence="5">
    <location>
        <begin position="940"/>
        <end position="949"/>
    </location>
</feature>
<dbReference type="InterPro" id="IPR029000">
    <property type="entry name" value="Cyclophilin-like_dom_sf"/>
</dbReference>
<dbReference type="InterPro" id="IPR020892">
    <property type="entry name" value="Cyclophilin-type_PPIase_CS"/>
</dbReference>
<comment type="catalytic activity">
    <reaction evidence="1">
        <text>[protein]-peptidylproline (omega=180) = [protein]-peptidylproline (omega=0)</text>
        <dbReference type="Rhea" id="RHEA:16237"/>
        <dbReference type="Rhea" id="RHEA-COMP:10747"/>
        <dbReference type="Rhea" id="RHEA-COMP:10748"/>
        <dbReference type="ChEBI" id="CHEBI:83833"/>
        <dbReference type="ChEBI" id="CHEBI:83834"/>
        <dbReference type="EC" id="5.2.1.8"/>
    </reaction>
</comment>
<evidence type="ECO:0000313" key="7">
    <source>
        <dbReference type="Proteomes" id="UP000050795"/>
    </source>
</evidence>
<dbReference type="GO" id="GO:0003755">
    <property type="term" value="F:peptidyl-prolyl cis-trans isomerase activity"/>
    <property type="evidence" value="ECO:0007669"/>
    <property type="project" value="UniProtKB-KW"/>
</dbReference>
<reference evidence="7" key="1">
    <citation type="submission" date="2022-06" db="EMBL/GenBank/DDBJ databases">
        <authorList>
            <person name="Berger JAMES D."/>
            <person name="Berger JAMES D."/>
        </authorList>
    </citation>
    <scope>NUCLEOTIDE SEQUENCE [LARGE SCALE GENOMIC DNA]</scope>
</reference>
<proteinExistence type="predicted"/>
<feature type="compositionally biased region" description="Polar residues" evidence="5">
    <location>
        <begin position="1004"/>
        <end position="1014"/>
    </location>
</feature>
<feature type="compositionally biased region" description="Low complexity" evidence="5">
    <location>
        <begin position="839"/>
        <end position="849"/>
    </location>
</feature>
<dbReference type="PROSITE" id="PS00170">
    <property type="entry name" value="CSA_PPIASE_1"/>
    <property type="match status" value="1"/>
</dbReference>
<evidence type="ECO:0000256" key="2">
    <source>
        <dbReference type="ARBA" id="ARBA00013194"/>
    </source>
</evidence>
<dbReference type="PROSITE" id="PS50072">
    <property type="entry name" value="CSA_PPIASE_2"/>
    <property type="match status" value="1"/>
</dbReference>
<feature type="domain" description="PPIase cyclophilin-type" evidence="6">
    <location>
        <begin position="11"/>
        <end position="178"/>
    </location>
</feature>
<sequence length="1220" mass="135537">MGKHKFKTRCYLDIRIDSQPVGRIVLELFSDICPKAAENFKKLCQGVCGLGLKTGKPLTYQGSIFHRVIKGFMIQGGDFSNRDGTGGESIYGGTFADECLTTEHDRPFLLSMANRGPNTNGSQFFITTAPAPHLNGKHVVFGHVISGEDVVRKIEAVPIADTKAHRPVKSIVIDTCGELIPVKKGKISSGEKKKKAKKEKKKKKRKVSEEEDSSESESNMGNGCSVRKEEIPEVPPPKFLYRGNYEEDQLELQKKMEVSPSISARLSNCSTESRQGAGSNRESVRSRYQEDRSGRVVKGRGRICYQSPNSRSGSPERSTTPPHWRQASSHTQKLDQDDWKQWNERRNQEQMNNLQRMSSHSSRGSRHDPPSPSVAASRNRNPSTSPSFVTNFGVSNNIRDADSPKKEFSTSQRDGRKSRSPSQSPPKNHQILVDDSKIVENGSSPTQNHVSPTSAVQKRINTEYVGKSEDSHHRRYPRSPEDMRPTPLSEDLFGKDECTDQRISGIGDESMVDIDEDKPKTLATNTHEQSSKLSKFSEYSSVKSDSPKRQLGDSPKALSRSQSPLKFSGSSNLKSPQQAVVSPTNSSTSSQQQKYRSKSPVLQMLSPKHATIENQAPTEQNAASPPTYSSPLSVIGSENRLPSPPDQNAQQTSLGIPHKHQASPELPSRIPSPQPISYNEPEDIPFPSESAPPIQEKAKSPEIPSKPLISQTDEQPKAAHISRSASRSSSSSESGSASSCESDSSRSRSRSRSRSQSETSPKSHRRQAPRSPPAHLVEKWKMRREMLNQKRRVVPPSVAAYAPSGSSEDRLRRNASGRSIHAHSRSPSRSITSRRRSRSSSSRSKSGSYSHRRTKSNIRRGSPETESARKRRRSTSRDRKTSRSKSRSRSPAKGGYGLKHRGTSPSKPIIVITKKSHTTQKPPKIVAEDPPVEDIPVSSKWEKSPHIAEESTNQPSVPQWSSKPWQTDSKPELEESVNKNGKILPGKIQLANNSTVLQRLRGAQQESTTNNETQPNKDDSSVIGSDTKTNKLENSTAASSETTSVSNVPTMIKPQVPPLPKNQVKKPTAIRGRSHSSSSSSASSSSSSGSSSRSSSRPKRSRQRSRSISNSARKVQRSDFSDSRSRGRGRYSPVSRSYYTRSRSRSFSTRASTNWGTRTSYPSRNRSWSRSRSRSFSRDSRSRSSSTRRHKRRHRRTRRGRNSSRSWSSSRSSSRSTRRR</sequence>
<feature type="compositionally biased region" description="Basic and acidic residues" evidence="5">
    <location>
        <begin position="776"/>
        <end position="788"/>
    </location>
</feature>
<feature type="compositionally biased region" description="Basic and acidic residues" evidence="5">
    <location>
        <begin position="282"/>
        <end position="294"/>
    </location>
</feature>
<feature type="compositionally biased region" description="Polar residues" evidence="5">
    <location>
        <begin position="441"/>
        <end position="456"/>
    </location>
</feature>
<keyword evidence="3" id="KW-0697">Rotamase</keyword>
<dbReference type="GO" id="GO:0005737">
    <property type="term" value="C:cytoplasm"/>
    <property type="evidence" value="ECO:0007669"/>
    <property type="project" value="TreeGrafter"/>
</dbReference>
<feature type="compositionally biased region" description="Low complexity" evidence="5">
    <location>
        <begin position="1075"/>
        <end position="1095"/>
    </location>
</feature>
<evidence type="ECO:0000256" key="3">
    <source>
        <dbReference type="ARBA" id="ARBA00023110"/>
    </source>
</evidence>
<evidence type="ECO:0000256" key="1">
    <source>
        <dbReference type="ARBA" id="ARBA00000971"/>
    </source>
</evidence>
<keyword evidence="4" id="KW-0413">Isomerase</keyword>
<dbReference type="FunFam" id="2.40.100.10:FF:000022">
    <property type="entry name" value="Peptidyl-prolyl cis-trans isomerase CYP95"/>
    <property type="match status" value="1"/>
</dbReference>
<evidence type="ECO:0000313" key="8">
    <source>
        <dbReference type="WBParaSite" id="TREG1_98600.3"/>
    </source>
</evidence>
<evidence type="ECO:0000256" key="4">
    <source>
        <dbReference type="ARBA" id="ARBA00023235"/>
    </source>
</evidence>
<feature type="compositionally biased region" description="Polar residues" evidence="5">
    <location>
        <begin position="612"/>
        <end position="632"/>
    </location>
</feature>
<feature type="compositionally biased region" description="Basic and acidic residues" evidence="5">
    <location>
        <begin position="1116"/>
        <end position="1125"/>
    </location>
</feature>
<feature type="compositionally biased region" description="Polar residues" evidence="5">
    <location>
        <begin position="306"/>
        <end position="331"/>
    </location>
</feature>
<dbReference type="PANTHER" id="PTHR11071:SF561">
    <property type="entry name" value="PEPTIDYL-PROLYL CIS-TRANS ISOMERASE D-RELATED"/>
    <property type="match status" value="1"/>
</dbReference>
<dbReference type="SUPFAM" id="SSF50891">
    <property type="entry name" value="Cyclophilin-like"/>
    <property type="match status" value="1"/>
</dbReference>
<dbReference type="EC" id="5.2.1.8" evidence="2"/>
<dbReference type="AlphaFoldDB" id="A0AA85KJL6"/>
<dbReference type="WBParaSite" id="TREG1_98600.3">
    <property type="protein sequence ID" value="TREG1_98600.3"/>
    <property type="gene ID" value="TREG1_98600"/>
</dbReference>
<dbReference type="InterPro" id="IPR002130">
    <property type="entry name" value="Cyclophilin-type_PPIase_dom"/>
</dbReference>
<accession>A0AA85KJL6</accession>
<feature type="compositionally biased region" description="Basic residues" evidence="5">
    <location>
        <begin position="820"/>
        <end position="838"/>
    </location>
</feature>
<feature type="compositionally biased region" description="Basic and acidic residues" evidence="5">
    <location>
        <begin position="399"/>
        <end position="417"/>
    </location>
</feature>
<feature type="compositionally biased region" description="Low complexity" evidence="5">
    <location>
        <begin position="531"/>
        <end position="541"/>
    </location>
</feature>
<dbReference type="GO" id="GO:0016018">
    <property type="term" value="F:cyclosporin A binding"/>
    <property type="evidence" value="ECO:0007669"/>
    <property type="project" value="TreeGrafter"/>
</dbReference>
<dbReference type="PANTHER" id="PTHR11071">
    <property type="entry name" value="PEPTIDYL-PROLYL CIS-TRANS ISOMERASE"/>
    <property type="match status" value="1"/>
</dbReference>
<evidence type="ECO:0000256" key="5">
    <source>
        <dbReference type="SAM" id="MobiDB-lite"/>
    </source>
</evidence>
<feature type="compositionally biased region" description="Low complexity" evidence="5">
    <location>
        <begin position="1203"/>
        <end position="1220"/>
    </location>
</feature>
<feature type="compositionally biased region" description="Basic residues" evidence="5">
    <location>
        <begin position="192"/>
        <end position="206"/>
    </location>
</feature>
<organism evidence="7 8">
    <name type="scientific">Trichobilharzia regenti</name>
    <name type="common">Nasal bird schistosome</name>
    <dbReference type="NCBI Taxonomy" id="157069"/>
    <lineage>
        <taxon>Eukaryota</taxon>
        <taxon>Metazoa</taxon>
        <taxon>Spiralia</taxon>
        <taxon>Lophotrochozoa</taxon>
        <taxon>Platyhelminthes</taxon>
        <taxon>Trematoda</taxon>
        <taxon>Digenea</taxon>
        <taxon>Strigeidida</taxon>
        <taxon>Schistosomatoidea</taxon>
        <taxon>Schistosomatidae</taxon>
        <taxon>Trichobilharzia</taxon>
    </lineage>
</organism>
<evidence type="ECO:0000259" key="6">
    <source>
        <dbReference type="PROSITE" id="PS50072"/>
    </source>
</evidence>
<dbReference type="Pfam" id="PF00160">
    <property type="entry name" value="Pro_isomerase"/>
    <property type="match status" value="1"/>
</dbReference>
<name>A0AA85KJL6_TRIRE</name>
<dbReference type="Proteomes" id="UP000050795">
    <property type="component" value="Unassembled WGS sequence"/>
</dbReference>
<feature type="compositionally biased region" description="Polar residues" evidence="5">
    <location>
        <begin position="260"/>
        <end position="281"/>
    </location>
</feature>
<feature type="compositionally biased region" description="Polar residues" evidence="5">
    <location>
        <begin position="559"/>
        <end position="585"/>
    </location>
</feature>
<feature type="compositionally biased region" description="Basic and acidic residues" evidence="5">
    <location>
        <begin position="466"/>
        <end position="484"/>
    </location>
</feature>
<dbReference type="PRINTS" id="PR00153">
    <property type="entry name" value="CSAPPISMRASE"/>
</dbReference>
<dbReference type="Gene3D" id="2.40.100.10">
    <property type="entry name" value="Cyclophilin-like"/>
    <property type="match status" value="1"/>
</dbReference>
<feature type="compositionally biased region" description="Basic residues" evidence="5">
    <location>
        <begin position="1096"/>
        <end position="1105"/>
    </location>
</feature>
<feature type="compositionally biased region" description="Basic residues" evidence="5">
    <location>
        <begin position="1186"/>
        <end position="1202"/>
    </location>
</feature>
<feature type="compositionally biased region" description="Basic and acidic residues" evidence="5">
    <location>
        <begin position="332"/>
        <end position="348"/>
    </location>
</feature>
<feature type="region of interest" description="Disordered" evidence="5">
    <location>
        <begin position="187"/>
        <end position="1220"/>
    </location>
</feature>
<feature type="compositionally biased region" description="Low complexity" evidence="5">
    <location>
        <begin position="722"/>
        <end position="742"/>
    </location>
</feature>
<feature type="compositionally biased region" description="Low complexity" evidence="5">
    <location>
        <begin position="1130"/>
        <end position="1153"/>
    </location>
</feature>
<feature type="compositionally biased region" description="Polar residues" evidence="5">
    <location>
        <begin position="950"/>
        <end position="968"/>
    </location>
</feature>
<keyword evidence="7" id="KW-1185">Reference proteome</keyword>
<feature type="compositionally biased region" description="Polar residues" evidence="5">
    <location>
        <begin position="374"/>
        <end position="398"/>
    </location>
</feature>